<name>A0ABW9AE56_9BURK</name>
<evidence type="ECO:0000256" key="5">
    <source>
        <dbReference type="ARBA" id="ARBA00022963"/>
    </source>
</evidence>
<feature type="domain" description="PLD phosphodiesterase" evidence="8">
    <location>
        <begin position="142"/>
        <end position="173"/>
    </location>
</feature>
<evidence type="ECO:0000259" key="8">
    <source>
        <dbReference type="PROSITE" id="PS50035"/>
    </source>
</evidence>
<protein>
    <recommendedName>
        <fullName evidence="3">phospholipase D</fullName>
        <ecNumber evidence="3">3.1.4.4</ecNumber>
    </recommendedName>
</protein>
<feature type="chain" id="PRO_5046363542" description="phospholipase D" evidence="7">
    <location>
        <begin position="38"/>
        <end position="209"/>
    </location>
</feature>
<dbReference type="Pfam" id="PF13091">
    <property type="entry name" value="PLDc_2"/>
    <property type="match status" value="1"/>
</dbReference>
<organism evidence="9 10">
    <name type="scientific">Herbaspirillum lusitanum</name>
    <dbReference type="NCBI Taxonomy" id="213312"/>
    <lineage>
        <taxon>Bacteria</taxon>
        <taxon>Pseudomonadati</taxon>
        <taxon>Pseudomonadota</taxon>
        <taxon>Betaproteobacteria</taxon>
        <taxon>Burkholderiales</taxon>
        <taxon>Oxalobacteraceae</taxon>
        <taxon>Herbaspirillum</taxon>
    </lineage>
</organism>
<evidence type="ECO:0000256" key="3">
    <source>
        <dbReference type="ARBA" id="ARBA00012027"/>
    </source>
</evidence>
<comment type="similarity">
    <text evidence="2">Belongs to the phospholipase D family.</text>
</comment>
<evidence type="ECO:0000256" key="2">
    <source>
        <dbReference type="ARBA" id="ARBA00008664"/>
    </source>
</evidence>
<dbReference type="InterPro" id="IPR051406">
    <property type="entry name" value="PLD_domain"/>
</dbReference>
<keyword evidence="10" id="KW-1185">Reference proteome</keyword>
<gene>
    <name evidence="9" type="ORF">PQR62_18025</name>
</gene>
<comment type="caution">
    <text evidence="9">The sequence shown here is derived from an EMBL/GenBank/DDBJ whole genome shotgun (WGS) entry which is preliminary data.</text>
</comment>
<dbReference type="Gene3D" id="3.30.870.10">
    <property type="entry name" value="Endonuclease Chain A"/>
    <property type="match status" value="1"/>
</dbReference>
<accession>A0ABW9AE56</accession>
<dbReference type="EC" id="3.1.4.4" evidence="3"/>
<evidence type="ECO:0000313" key="9">
    <source>
        <dbReference type="EMBL" id="MFL9926180.1"/>
    </source>
</evidence>
<dbReference type="InterPro" id="IPR001736">
    <property type="entry name" value="PLipase_D/transphosphatidylase"/>
</dbReference>
<evidence type="ECO:0000256" key="6">
    <source>
        <dbReference type="ARBA" id="ARBA00023098"/>
    </source>
</evidence>
<evidence type="ECO:0000256" key="1">
    <source>
        <dbReference type="ARBA" id="ARBA00000798"/>
    </source>
</evidence>
<dbReference type="Proteomes" id="UP001629246">
    <property type="component" value="Unassembled WGS sequence"/>
</dbReference>
<comment type="catalytic activity">
    <reaction evidence="1">
        <text>a 1,2-diacyl-sn-glycero-3-phosphocholine + H2O = a 1,2-diacyl-sn-glycero-3-phosphate + choline + H(+)</text>
        <dbReference type="Rhea" id="RHEA:14445"/>
        <dbReference type="ChEBI" id="CHEBI:15354"/>
        <dbReference type="ChEBI" id="CHEBI:15377"/>
        <dbReference type="ChEBI" id="CHEBI:15378"/>
        <dbReference type="ChEBI" id="CHEBI:57643"/>
        <dbReference type="ChEBI" id="CHEBI:58608"/>
        <dbReference type="EC" id="3.1.4.4"/>
    </reaction>
</comment>
<reference evidence="9 10" key="1">
    <citation type="journal article" date="2024" name="Chem. Sci.">
        <title>Discovery of megapolipeptins by genome mining of a Burkholderiales bacteria collection.</title>
        <authorList>
            <person name="Paulo B.S."/>
            <person name="Recchia M.J.J."/>
            <person name="Lee S."/>
            <person name="Fergusson C.H."/>
            <person name="Romanowski S.B."/>
            <person name="Hernandez A."/>
            <person name="Krull N."/>
            <person name="Liu D.Y."/>
            <person name="Cavanagh H."/>
            <person name="Bos A."/>
            <person name="Gray C.A."/>
            <person name="Murphy B.T."/>
            <person name="Linington R.G."/>
            <person name="Eustaquio A.S."/>
        </authorList>
    </citation>
    <scope>NUCLEOTIDE SEQUENCE [LARGE SCALE GENOMIC DNA]</scope>
    <source>
        <strain evidence="9 10">RL21-008-BIB-A</strain>
    </source>
</reference>
<keyword evidence="7" id="KW-0732">Signal</keyword>
<evidence type="ECO:0000313" key="10">
    <source>
        <dbReference type="Proteomes" id="UP001629246"/>
    </source>
</evidence>
<proteinExistence type="inferred from homology"/>
<dbReference type="CDD" id="cd09170">
    <property type="entry name" value="PLDc_Nuc"/>
    <property type="match status" value="1"/>
</dbReference>
<dbReference type="EMBL" id="JAQQFM010000008">
    <property type="protein sequence ID" value="MFL9926180.1"/>
    <property type="molecule type" value="Genomic_DNA"/>
</dbReference>
<dbReference type="RefSeq" id="WP_408159398.1">
    <property type="nucleotide sequence ID" value="NZ_JAQQFM010000008.1"/>
</dbReference>
<dbReference type="PANTHER" id="PTHR43856:SF1">
    <property type="entry name" value="MITOCHONDRIAL CARDIOLIPIN HYDROLASE"/>
    <property type="match status" value="1"/>
</dbReference>
<dbReference type="PANTHER" id="PTHR43856">
    <property type="entry name" value="CARDIOLIPIN HYDROLASE"/>
    <property type="match status" value="1"/>
</dbReference>
<dbReference type="SUPFAM" id="SSF56024">
    <property type="entry name" value="Phospholipase D/nuclease"/>
    <property type="match status" value="1"/>
</dbReference>
<keyword evidence="6" id="KW-0443">Lipid metabolism</keyword>
<sequence length="209" mass="23017">MPFETKPGVQRRPALLRQLSVLSCALLLHGLPSAVLARDKPARAEAGDAPRIMSAQGTQQAAFAPWDDIEGLIVENLNAARKQVLVQAYLLTNQKITDALIAAHKRDVDVRVLMDGGQLDKNSTKRVIAMREAGIGIWLETLYRSAHNKVIVIDPALPRATVITGSFNFTWSAQHKNAENILVLRDNPALAASYAANWQRHRQDAQAYP</sequence>
<keyword evidence="5" id="KW-0442">Lipid degradation</keyword>
<keyword evidence="4" id="KW-0378">Hydrolase</keyword>
<feature type="signal peptide" evidence="7">
    <location>
        <begin position="1"/>
        <end position="37"/>
    </location>
</feature>
<evidence type="ECO:0000256" key="4">
    <source>
        <dbReference type="ARBA" id="ARBA00022801"/>
    </source>
</evidence>
<dbReference type="InterPro" id="IPR025202">
    <property type="entry name" value="PLD-like_dom"/>
</dbReference>
<dbReference type="PROSITE" id="PS50035">
    <property type="entry name" value="PLD"/>
    <property type="match status" value="1"/>
</dbReference>
<evidence type="ECO:0000256" key="7">
    <source>
        <dbReference type="SAM" id="SignalP"/>
    </source>
</evidence>